<dbReference type="Gene3D" id="1.20.920.10">
    <property type="entry name" value="Bromodomain-like"/>
    <property type="match status" value="1"/>
</dbReference>
<organism evidence="4 5">
    <name type="scientific">Trichoderma aggressivum f. europaeum</name>
    <dbReference type="NCBI Taxonomy" id="173218"/>
    <lineage>
        <taxon>Eukaryota</taxon>
        <taxon>Fungi</taxon>
        <taxon>Dikarya</taxon>
        <taxon>Ascomycota</taxon>
        <taxon>Pezizomycotina</taxon>
        <taxon>Sordariomycetes</taxon>
        <taxon>Hypocreomycetidae</taxon>
        <taxon>Hypocreales</taxon>
        <taxon>Hypocreaceae</taxon>
        <taxon>Trichoderma</taxon>
    </lineage>
</organism>
<dbReference type="InterPro" id="IPR036427">
    <property type="entry name" value="Bromodomain-like_sf"/>
</dbReference>
<dbReference type="EMBL" id="JAWRVG010000045">
    <property type="protein sequence ID" value="KAK4065011.1"/>
    <property type="molecule type" value="Genomic_DNA"/>
</dbReference>
<sequence length="94" mass="11254">MESKLEADQYSTPEEFIRDAKLIFTNCRRYNPENTPYAKSASKLEKYMWKQIKGCTRKWSYLEPWESYAPLQVSEDMYRNKDKARKPVQGCKMV</sequence>
<dbReference type="Proteomes" id="UP001273209">
    <property type="component" value="Unassembled WGS sequence"/>
</dbReference>
<dbReference type="PROSITE" id="PS50014">
    <property type="entry name" value="BROMODOMAIN_2"/>
    <property type="match status" value="1"/>
</dbReference>
<dbReference type="PANTHER" id="PTHR45750">
    <property type="entry name" value="GH11602P"/>
    <property type="match status" value="1"/>
</dbReference>
<feature type="domain" description="Bromo" evidence="3">
    <location>
        <begin position="1"/>
        <end position="38"/>
    </location>
</feature>
<dbReference type="AlphaFoldDB" id="A0AAE1LZN3"/>
<dbReference type="GeneID" id="87923621"/>
<accession>A0AAE1LZN3</accession>
<evidence type="ECO:0000256" key="2">
    <source>
        <dbReference type="PROSITE-ProRule" id="PRU00035"/>
    </source>
</evidence>
<proteinExistence type="predicted"/>
<dbReference type="PRINTS" id="PR00503">
    <property type="entry name" value="BROMODOMAIN"/>
</dbReference>
<dbReference type="GO" id="GO:0000123">
    <property type="term" value="C:histone acetyltransferase complex"/>
    <property type="evidence" value="ECO:0007669"/>
    <property type="project" value="TreeGrafter"/>
</dbReference>
<reference evidence="4" key="1">
    <citation type="submission" date="2023-11" db="EMBL/GenBank/DDBJ databases">
        <title>The genome sequences of three competitors of mushroom-forming fungi.</title>
        <authorList>
            <person name="Beijen E."/>
            <person name="Ohm R.A."/>
        </authorList>
    </citation>
    <scope>NUCLEOTIDE SEQUENCE</scope>
    <source>
        <strain evidence="4">CBS 100526</strain>
    </source>
</reference>
<dbReference type="Pfam" id="PF00439">
    <property type="entry name" value="Bromodomain"/>
    <property type="match status" value="1"/>
</dbReference>
<comment type="caution">
    <text evidence="4">The sequence shown here is derived from an EMBL/GenBank/DDBJ whole genome shotgun (WGS) entry which is preliminary data.</text>
</comment>
<dbReference type="PANTHER" id="PTHR45750:SF3">
    <property type="entry name" value="HISTONE ACETYLTRANSFERASE"/>
    <property type="match status" value="1"/>
</dbReference>
<dbReference type="GO" id="GO:0010484">
    <property type="term" value="F:histone H3 acetyltransferase activity"/>
    <property type="evidence" value="ECO:0007669"/>
    <property type="project" value="TreeGrafter"/>
</dbReference>
<keyword evidence="1 2" id="KW-0103">Bromodomain</keyword>
<dbReference type="InterPro" id="IPR037800">
    <property type="entry name" value="GCN5"/>
</dbReference>
<keyword evidence="5" id="KW-1185">Reference proteome</keyword>
<protein>
    <recommendedName>
        <fullName evidence="3">Bromo domain-containing protein</fullName>
    </recommendedName>
</protein>
<dbReference type="GO" id="GO:0045944">
    <property type="term" value="P:positive regulation of transcription by RNA polymerase II"/>
    <property type="evidence" value="ECO:0007669"/>
    <property type="project" value="TreeGrafter"/>
</dbReference>
<gene>
    <name evidence="4" type="ORF">Triagg1_8827</name>
</gene>
<evidence type="ECO:0000256" key="1">
    <source>
        <dbReference type="ARBA" id="ARBA00023117"/>
    </source>
</evidence>
<dbReference type="SUPFAM" id="SSF47370">
    <property type="entry name" value="Bromodomain"/>
    <property type="match status" value="1"/>
</dbReference>
<dbReference type="InterPro" id="IPR001487">
    <property type="entry name" value="Bromodomain"/>
</dbReference>
<name>A0AAE1LZN3_9HYPO</name>
<evidence type="ECO:0000259" key="3">
    <source>
        <dbReference type="PROSITE" id="PS50014"/>
    </source>
</evidence>
<evidence type="ECO:0000313" key="4">
    <source>
        <dbReference type="EMBL" id="KAK4065011.1"/>
    </source>
</evidence>
<evidence type="ECO:0000313" key="5">
    <source>
        <dbReference type="Proteomes" id="UP001273209"/>
    </source>
</evidence>
<dbReference type="RefSeq" id="XP_062752299.1">
    <property type="nucleotide sequence ID" value="XM_062903717.1"/>
</dbReference>